<dbReference type="Proteomes" id="UP001066276">
    <property type="component" value="Chromosome 8"/>
</dbReference>
<sequence>MRLIEKCKNINARLQQEKGKDLSVGKKRREAALVLTALSLLSDPNSRATNQIALLRVIRLSVNAGVAATCVGRARSEITSKPARDGECQRTLALNAKSVPGRNLMSIVRRWLSVLHRGMLKVRVF</sequence>
<evidence type="ECO:0000313" key="1">
    <source>
        <dbReference type="EMBL" id="KAJ1119405.1"/>
    </source>
</evidence>
<dbReference type="AlphaFoldDB" id="A0AAV7P2L4"/>
<dbReference type="EMBL" id="JANPWB010000012">
    <property type="protein sequence ID" value="KAJ1119405.1"/>
    <property type="molecule type" value="Genomic_DNA"/>
</dbReference>
<organism evidence="1 2">
    <name type="scientific">Pleurodeles waltl</name>
    <name type="common">Iberian ribbed newt</name>
    <dbReference type="NCBI Taxonomy" id="8319"/>
    <lineage>
        <taxon>Eukaryota</taxon>
        <taxon>Metazoa</taxon>
        <taxon>Chordata</taxon>
        <taxon>Craniata</taxon>
        <taxon>Vertebrata</taxon>
        <taxon>Euteleostomi</taxon>
        <taxon>Amphibia</taxon>
        <taxon>Batrachia</taxon>
        <taxon>Caudata</taxon>
        <taxon>Salamandroidea</taxon>
        <taxon>Salamandridae</taxon>
        <taxon>Pleurodelinae</taxon>
        <taxon>Pleurodeles</taxon>
    </lineage>
</organism>
<reference evidence="1" key="1">
    <citation type="journal article" date="2022" name="bioRxiv">
        <title>Sequencing and chromosome-scale assembly of the giantPleurodeles waltlgenome.</title>
        <authorList>
            <person name="Brown T."/>
            <person name="Elewa A."/>
            <person name="Iarovenko S."/>
            <person name="Subramanian E."/>
            <person name="Araus A.J."/>
            <person name="Petzold A."/>
            <person name="Susuki M."/>
            <person name="Suzuki K.-i.T."/>
            <person name="Hayashi T."/>
            <person name="Toyoda A."/>
            <person name="Oliveira C."/>
            <person name="Osipova E."/>
            <person name="Leigh N.D."/>
            <person name="Simon A."/>
            <person name="Yun M.H."/>
        </authorList>
    </citation>
    <scope>NUCLEOTIDE SEQUENCE</scope>
    <source>
        <strain evidence="1">20211129_DDA</strain>
        <tissue evidence="1">Liver</tissue>
    </source>
</reference>
<protein>
    <submittedName>
        <fullName evidence="1">Uncharacterized protein</fullName>
    </submittedName>
</protein>
<accession>A0AAV7P2L4</accession>
<name>A0AAV7P2L4_PLEWA</name>
<comment type="caution">
    <text evidence="1">The sequence shown here is derived from an EMBL/GenBank/DDBJ whole genome shotgun (WGS) entry which is preliminary data.</text>
</comment>
<gene>
    <name evidence="1" type="ORF">NDU88_007591</name>
</gene>
<keyword evidence="2" id="KW-1185">Reference proteome</keyword>
<evidence type="ECO:0000313" key="2">
    <source>
        <dbReference type="Proteomes" id="UP001066276"/>
    </source>
</evidence>
<proteinExistence type="predicted"/>